<evidence type="ECO:0000313" key="5">
    <source>
        <dbReference type="EMBL" id="PKI65080.1"/>
    </source>
</evidence>
<dbReference type="OrthoDB" id="637682at2759"/>
<name>A0A218WEE8_PUNGR</name>
<keyword evidence="3" id="KW-0809">Transit peptide</keyword>
<evidence type="ECO:0000313" key="6">
    <source>
        <dbReference type="Proteomes" id="UP000197138"/>
    </source>
</evidence>
<dbReference type="AlphaFoldDB" id="A0A218WEE8"/>
<dbReference type="PANTHER" id="PTHR13068">
    <property type="entry name" value="CGI-12 PROTEIN-RELATED"/>
    <property type="match status" value="1"/>
</dbReference>
<evidence type="ECO:0000256" key="1">
    <source>
        <dbReference type="ARBA" id="ARBA00007692"/>
    </source>
</evidence>
<keyword evidence="2" id="KW-0806">Transcription termination</keyword>
<reference evidence="6" key="1">
    <citation type="journal article" date="2017" name="Plant J.">
        <title>The pomegranate (Punica granatum L.) genome and the genomics of punicalagin biosynthesis.</title>
        <authorList>
            <person name="Qin G."/>
            <person name="Xu C."/>
            <person name="Ming R."/>
            <person name="Tang H."/>
            <person name="Guyot R."/>
            <person name="Kramer E.M."/>
            <person name="Hu Y."/>
            <person name="Yi X."/>
            <person name="Qi Y."/>
            <person name="Xu X."/>
            <person name="Gao Z."/>
            <person name="Pan H."/>
            <person name="Jian J."/>
            <person name="Tian Y."/>
            <person name="Yue Z."/>
            <person name="Xu Y."/>
        </authorList>
    </citation>
    <scope>NUCLEOTIDE SEQUENCE [LARGE SCALE GENOMIC DNA]</scope>
    <source>
        <strain evidence="6">cv. Dabenzi</strain>
    </source>
</reference>
<dbReference type="GeneID" id="116192497"/>
<keyword evidence="2" id="KW-0805">Transcription regulation</keyword>
<sequence length="378" mass="42837">MFVRSLRRGLLCLSSHSTIPNPSPLPIPPLVLLRFLSVRPSEDSPTISLLIKSLGFSPETALSVYTKLPNKNPRDADSVISFLKSRDFSAAQISEMVRRFPSILGLNPERILLPKLEFFLSKGLSGPKLTEFLSLHPYIFWRSLEKYIIPDFNFFRGVLNSDVKALQVILRASRAGAHAITAAPNVKYLVESGLPGTKVAALLHYHSHVFFTSPARFRKAVKVVEEMGFDPTKTVFFHALKIMLTMKESNWESKSTIFRDWGWSEKELVSAFKKYPLCMANSEDKINRAMSFYVNSLGCKPSLIAKYPALLSHSLEKRIIPRAAVLDFLLSKGLVGKHLKLAVFIVMSEKEFMKKILRYQGEVPHILALYQQELNRLR</sequence>
<comment type="caution">
    <text evidence="4">The sequence shown here is derived from an EMBL/GenBank/DDBJ whole genome shotgun (WGS) entry which is preliminary data.</text>
</comment>
<dbReference type="FunFam" id="1.25.70.10:FF:000001">
    <property type="entry name" value="Mitochondrial transcription termination factor-like"/>
    <property type="match status" value="1"/>
</dbReference>
<dbReference type="Proteomes" id="UP000233551">
    <property type="component" value="Unassembled WGS sequence"/>
</dbReference>
<proteinExistence type="inferred from homology"/>
<reference evidence="5 7" key="3">
    <citation type="submission" date="2017-11" db="EMBL/GenBank/DDBJ databases">
        <title>De-novo sequencing of pomegranate (Punica granatum L.) genome.</title>
        <authorList>
            <person name="Akparov Z."/>
            <person name="Amiraslanov A."/>
            <person name="Hajiyeva S."/>
            <person name="Abbasov M."/>
            <person name="Kaur K."/>
            <person name="Hamwieh A."/>
            <person name="Solovyev V."/>
            <person name="Salamov A."/>
            <person name="Braich B."/>
            <person name="Kosarev P."/>
            <person name="Mahmoud A."/>
            <person name="Hajiyev E."/>
            <person name="Babayeva S."/>
            <person name="Izzatullayeva V."/>
            <person name="Mammadov A."/>
            <person name="Mammadov A."/>
            <person name="Sharifova S."/>
            <person name="Ojaghi J."/>
            <person name="Eynullazada K."/>
            <person name="Bayramov B."/>
            <person name="Abdulazimova A."/>
            <person name="Shahmuradov I."/>
        </authorList>
    </citation>
    <scope>NUCLEOTIDE SEQUENCE [LARGE SCALE GENOMIC DNA]</scope>
    <source>
        <strain evidence="5">AG2017</strain>
        <strain evidence="7">cv. AG2017</strain>
        <tissue evidence="5">Leaf</tissue>
    </source>
</reference>
<comment type="similarity">
    <text evidence="1">Belongs to the mTERF family.</text>
</comment>
<reference evidence="4" key="2">
    <citation type="submission" date="2017-06" db="EMBL/GenBank/DDBJ databases">
        <title>The pomegranate genome and the genomics of punicalagin biosynthesis.</title>
        <authorList>
            <person name="Xu C."/>
        </authorList>
    </citation>
    <scope>NUCLEOTIDE SEQUENCE [LARGE SCALE GENOMIC DNA]</scope>
    <source>
        <tissue evidence="4">Fresh leaf</tissue>
    </source>
</reference>
<dbReference type="Proteomes" id="UP000197138">
    <property type="component" value="Unassembled WGS sequence"/>
</dbReference>
<evidence type="ECO:0000313" key="7">
    <source>
        <dbReference type="Proteomes" id="UP000233551"/>
    </source>
</evidence>
<dbReference type="EMBL" id="MTKT01004486">
    <property type="protein sequence ID" value="OWM71224.1"/>
    <property type="molecule type" value="Genomic_DNA"/>
</dbReference>
<dbReference type="EMBL" id="PGOL01000770">
    <property type="protein sequence ID" value="PKI65080.1"/>
    <property type="molecule type" value="Genomic_DNA"/>
</dbReference>
<evidence type="ECO:0000313" key="4">
    <source>
        <dbReference type="EMBL" id="OWM71224.1"/>
    </source>
</evidence>
<evidence type="ECO:0000256" key="3">
    <source>
        <dbReference type="ARBA" id="ARBA00022946"/>
    </source>
</evidence>
<dbReference type="SMART" id="SM00733">
    <property type="entry name" value="Mterf"/>
    <property type="match status" value="5"/>
</dbReference>
<dbReference type="PANTHER" id="PTHR13068:SF166">
    <property type="entry name" value="TRANSCRIPTION TERMINATION FACTOR MTERF15, MITOCHONDRIAL-LIKE"/>
    <property type="match status" value="1"/>
</dbReference>
<dbReference type="Gene3D" id="1.25.70.10">
    <property type="entry name" value="Transcription termination factor 3, mitochondrial"/>
    <property type="match status" value="2"/>
</dbReference>
<organism evidence="4 6">
    <name type="scientific">Punica granatum</name>
    <name type="common">Pomegranate</name>
    <dbReference type="NCBI Taxonomy" id="22663"/>
    <lineage>
        <taxon>Eukaryota</taxon>
        <taxon>Viridiplantae</taxon>
        <taxon>Streptophyta</taxon>
        <taxon>Embryophyta</taxon>
        <taxon>Tracheophyta</taxon>
        <taxon>Spermatophyta</taxon>
        <taxon>Magnoliopsida</taxon>
        <taxon>eudicotyledons</taxon>
        <taxon>Gunneridae</taxon>
        <taxon>Pentapetalae</taxon>
        <taxon>rosids</taxon>
        <taxon>malvids</taxon>
        <taxon>Myrtales</taxon>
        <taxon>Lythraceae</taxon>
        <taxon>Punica</taxon>
    </lineage>
</organism>
<gene>
    <name evidence="4" type="ORF">CDL15_Pgr011351</name>
    <name evidence="5" type="ORF">CRG98_014549</name>
</gene>
<dbReference type="GO" id="GO:0006353">
    <property type="term" value="P:DNA-templated transcription termination"/>
    <property type="evidence" value="ECO:0007669"/>
    <property type="project" value="UniProtKB-KW"/>
</dbReference>
<evidence type="ECO:0000256" key="2">
    <source>
        <dbReference type="ARBA" id="ARBA00022472"/>
    </source>
</evidence>
<dbReference type="InterPro" id="IPR038538">
    <property type="entry name" value="MTERF_sf"/>
</dbReference>
<keyword evidence="2" id="KW-0804">Transcription</keyword>
<dbReference type="STRING" id="22663.A0A218WEE8"/>
<keyword evidence="7" id="KW-1185">Reference proteome</keyword>
<protein>
    <submittedName>
        <fullName evidence="4">Uncharacterized protein</fullName>
    </submittedName>
</protein>
<dbReference type="InterPro" id="IPR003690">
    <property type="entry name" value="MTERF"/>
</dbReference>
<dbReference type="GO" id="GO:0003676">
    <property type="term" value="F:nucleic acid binding"/>
    <property type="evidence" value="ECO:0007669"/>
    <property type="project" value="InterPro"/>
</dbReference>
<accession>A0A218WEE8</accession>
<dbReference type="Pfam" id="PF02536">
    <property type="entry name" value="mTERF"/>
    <property type="match status" value="2"/>
</dbReference>